<evidence type="ECO:0000259" key="1">
    <source>
        <dbReference type="Pfam" id="PF03992"/>
    </source>
</evidence>
<proteinExistence type="predicted"/>
<dbReference type="PANTHER" id="PTHR40624:SF1">
    <property type="entry name" value="BIOSYNTHESIS MONOOXYGENASE, PUTATIVE (AFU_ORTHOLOGUE AFUA_1G12025)-RELATED"/>
    <property type="match status" value="1"/>
</dbReference>
<dbReference type="Proteomes" id="UP000078343">
    <property type="component" value="Unassembled WGS sequence"/>
</dbReference>
<reference evidence="2 3" key="1">
    <citation type="submission" date="2016-04" db="EMBL/GenBank/DDBJ databases">
        <title>Draft genome of Fonsecaea erecta CBS 125763.</title>
        <authorList>
            <person name="Weiss V.A."/>
            <person name="Vicente V.A."/>
            <person name="Raittz R.T."/>
            <person name="Moreno L.F."/>
            <person name="De Souza E.M."/>
            <person name="Pedrosa F.O."/>
            <person name="Steffens M.B."/>
            <person name="Faoro H."/>
            <person name="Tadra-Sfeir M.Z."/>
            <person name="Najafzadeh M.J."/>
            <person name="Felipe M.S."/>
            <person name="Teixeira M."/>
            <person name="Sun J."/>
            <person name="Xi L."/>
            <person name="Gomes R."/>
            <person name="De Azevedo C.M."/>
            <person name="Salgado C.G."/>
            <person name="Da Silva M.B."/>
            <person name="Nascimento M.F."/>
            <person name="Queiroz-Telles F."/>
            <person name="Attili D.S."/>
            <person name="Gorbushina A."/>
        </authorList>
    </citation>
    <scope>NUCLEOTIDE SEQUENCE [LARGE SCALE GENOMIC DNA]</scope>
    <source>
        <strain evidence="2 3">CBS 125763</strain>
    </source>
</reference>
<dbReference type="GeneID" id="30005757"/>
<evidence type="ECO:0000313" key="2">
    <source>
        <dbReference type="EMBL" id="OAP65615.1"/>
    </source>
</evidence>
<sequence length="108" mass="12428">MTQAILIATIYPKPGKADRVIELLLQTAKIVHAEEPYVTEYMCYREVNFQDGQEDIIMFERYTSMENQNIHMGVPHVAKLLNTWEEEGLLRQPPLIKNVEHVGGFAGR</sequence>
<gene>
    <name evidence="2" type="ORF">AYL99_01587</name>
</gene>
<organism evidence="2 3">
    <name type="scientific">Fonsecaea erecta</name>
    <dbReference type="NCBI Taxonomy" id="1367422"/>
    <lineage>
        <taxon>Eukaryota</taxon>
        <taxon>Fungi</taxon>
        <taxon>Dikarya</taxon>
        <taxon>Ascomycota</taxon>
        <taxon>Pezizomycotina</taxon>
        <taxon>Eurotiomycetes</taxon>
        <taxon>Chaetothyriomycetidae</taxon>
        <taxon>Chaetothyriales</taxon>
        <taxon>Herpotrichiellaceae</taxon>
        <taxon>Fonsecaea</taxon>
    </lineage>
</organism>
<dbReference type="Pfam" id="PF03992">
    <property type="entry name" value="ABM"/>
    <property type="match status" value="1"/>
</dbReference>
<dbReference type="Gene3D" id="3.30.70.100">
    <property type="match status" value="1"/>
</dbReference>
<protein>
    <recommendedName>
        <fullName evidence="1">ABM domain-containing protein</fullName>
    </recommendedName>
</protein>
<name>A0A179A391_9EURO</name>
<comment type="caution">
    <text evidence="2">The sequence shown here is derived from an EMBL/GenBank/DDBJ whole genome shotgun (WGS) entry which is preliminary data.</text>
</comment>
<dbReference type="InterPro" id="IPR007138">
    <property type="entry name" value="ABM_dom"/>
</dbReference>
<accession>A0A179A391</accession>
<dbReference type="SUPFAM" id="SSF54909">
    <property type="entry name" value="Dimeric alpha+beta barrel"/>
    <property type="match status" value="1"/>
</dbReference>
<dbReference type="PANTHER" id="PTHR40624">
    <property type="entry name" value="BIOSYNTHESIS MONOOXYGENASE, PUTATIVE (AFU_ORTHOLOGUE AFUA_1G12025)-RELATED"/>
    <property type="match status" value="1"/>
</dbReference>
<dbReference type="OrthoDB" id="10011777at2759"/>
<dbReference type="AlphaFoldDB" id="A0A179A391"/>
<feature type="domain" description="ABM" evidence="1">
    <location>
        <begin position="5"/>
        <end position="79"/>
    </location>
</feature>
<dbReference type="RefSeq" id="XP_018698982.1">
    <property type="nucleotide sequence ID" value="XM_018833103.1"/>
</dbReference>
<evidence type="ECO:0000313" key="3">
    <source>
        <dbReference type="Proteomes" id="UP000078343"/>
    </source>
</evidence>
<keyword evidence="3" id="KW-1185">Reference proteome</keyword>
<dbReference type="EMBL" id="LVYI01000001">
    <property type="protein sequence ID" value="OAP65615.1"/>
    <property type="molecule type" value="Genomic_DNA"/>
</dbReference>
<dbReference type="InterPro" id="IPR011008">
    <property type="entry name" value="Dimeric_a/b-barrel"/>
</dbReference>